<reference evidence="1" key="1">
    <citation type="submission" date="2017-02" db="UniProtKB">
        <authorList>
            <consortium name="WormBaseParasite"/>
        </authorList>
    </citation>
    <scope>IDENTIFICATION</scope>
</reference>
<dbReference type="AlphaFoldDB" id="A0A0M3JMZ3"/>
<dbReference type="GO" id="GO:0008023">
    <property type="term" value="C:transcription elongation factor complex"/>
    <property type="evidence" value="ECO:0007669"/>
    <property type="project" value="TreeGrafter"/>
</dbReference>
<proteinExistence type="predicted"/>
<dbReference type="WBParaSite" id="ASIM_0000903201-mRNA-1">
    <property type="protein sequence ID" value="ASIM_0000903201-mRNA-1"/>
    <property type="gene ID" value="ASIM_0000903201"/>
</dbReference>
<dbReference type="PANTHER" id="PTHR10145">
    <property type="entry name" value="TRANSCRIPTION ELONGATION FACTOR SPT6"/>
    <property type="match status" value="1"/>
</dbReference>
<dbReference type="PANTHER" id="PTHR10145:SF6">
    <property type="entry name" value="TRANSCRIPTION ELONGATION FACTOR SPT6"/>
    <property type="match status" value="1"/>
</dbReference>
<dbReference type="GO" id="GO:0140673">
    <property type="term" value="P:transcription elongation-coupled chromatin remodeling"/>
    <property type="evidence" value="ECO:0007669"/>
    <property type="project" value="InterPro"/>
</dbReference>
<evidence type="ECO:0000313" key="1">
    <source>
        <dbReference type="WBParaSite" id="ASIM_0000903201-mRNA-1"/>
    </source>
</evidence>
<dbReference type="InterPro" id="IPR023319">
    <property type="entry name" value="Tex-like_HTH_dom_sf"/>
</dbReference>
<dbReference type="InterPro" id="IPR017072">
    <property type="entry name" value="TF_Spt6"/>
</dbReference>
<name>A0A0M3JMZ3_ANISI</name>
<dbReference type="GO" id="GO:0042393">
    <property type="term" value="F:histone binding"/>
    <property type="evidence" value="ECO:0007669"/>
    <property type="project" value="TreeGrafter"/>
</dbReference>
<dbReference type="Gene3D" id="1.10.10.650">
    <property type="entry name" value="RuvA domain 2-like"/>
    <property type="match status" value="1"/>
</dbReference>
<dbReference type="GO" id="GO:0031491">
    <property type="term" value="F:nucleosome binding"/>
    <property type="evidence" value="ECO:0007669"/>
    <property type="project" value="TreeGrafter"/>
</dbReference>
<sequence>LRRVAVSEADEHELELESKWIYQYAFDNATLSIQEECCLTLLARAEHSDDERRRISKEAPEKIKEALNFIRNQLFEVSSLL</sequence>
<organism evidence="1">
    <name type="scientific">Anisakis simplex</name>
    <name type="common">Herring worm</name>
    <dbReference type="NCBI Taxonomy" id="6269"/>
    <lineage>
        <taxon>Eukaryota</taxon>
        <taxon>Metazoa</taxon>
        <taxon>Ecdysozoa</taxon>
        <taxon>Nematoda</taxon>
        <taxon>Chromadorea</taxon>
        <taxon>Rhabditida</taxon>
        <taxon>Spirurina</taxon>
        <taxon>Ascaridomorpha</taxon>
        <taxon>Ascaridoidea</taxon>
        <taxon>Anisakidae</taxon>
        <taxon>Anisakis</taxon>
        <taxon>Anisakis simplex complex</taxon>
    </lineage>
</organism>
<accession>A0A0M3JMZ3</accession>
<dbReference type="GO" id="GO:0034728">
    <property type="term" value="P:nucleosome organization"/>
    <property type="evidence" value="ECO:0007669"/>
    <property type="project" value="TreeGrafter"/>
</dbReference>
<protein>
    <submittedName>
        <fullName evidence="1">MarR family transcriptional regulator</fullName>
    </submittedName>
</protein>